<dbReference type="EMBL" id="JADFFL010000001">
    <property type="protein sequence ID" value="MBE9660858.1"/>
    <property type="molecule type" value="Genomic_DNA"/>
</dbReference>
<reference evidence="2" key="1">
    <citation type="submission" date="2020-10" db="EMBL/GenBank/DDBJ databases">
        <title>Mucilaginibacter mali sp. nov., isolated from rhizosphere soil of apple orchard.</title>
        <authorList>
            <person name="Lee J.-S."/>
            <person name="Kim H.S."/>
            <person name="Kim J.-S."/>
        </authorList>
    </citation>
    <scope>NUCLEOTIDE SEQUENCE</scope>
    <source>
        <strain evidence="2">KCTC 22746</strain>
    </source>
</reference>
<dbReference type="InterPro" id="IPR008964">
    <property type="entry name" value="Invasin/intimin_cell_adhesion"/>
</dbReference>
<evidence type="ECO:0000313" key="3">
    <source>
        <dbReference type="Proteomes" id="UP000622475"/>
    </source>
</evidence>
<dbReference type="Proteomes" id="UP000622475">
    <property type="component" value="Unassembled WGS sequence"/>
</dbReference>
<feature type="domain" description="BIG2" evidence="1">
    <location>
        <begin position="30"/>
        <end position="97"/>
    </location>
</feature>
<dbReference type="PROSITE" id="PS51257">
    <property type="entry name" value="PROKAR_LIPOPROTEIN"/>
    <property type="match status" value="1"/>
</dbReference>
<comment type="caution">
    <text evidence="2">The sequence shown here is derived from an EMBL/GenBank/DDBJ whole genome shotgun (WGS) entry which is preliminary data.</text>
</comment>
<protein>
    <submittedName>
        <fullName evidence="2">Ig-like domain-containing protein</fullName>
    </submittedName>
</protein>
<keyword evidence="3" id="KW-1185">Reference proteome</keyword>
<organism evidence="2 3">
    <name type="scientific">Mucilaginibacter myungsuensis</name>
    <dbReference type="NCBI Taxonomy" id="649104"/>
    <lineage>
        <taxon>Bacteria</taxon>
        <taxon>Pseudomonadati</taxon>
        <taxon>Bacteroidota</taxon>
        <taxon>Sphingobacteriia</taxon>
        <taxon>Sphingobacteriales</taxon>
        <taxon>Sphingobacteriaceae</taxon>
        <taxon>Mucilaginibacter</taxon>
    </lineage>
</organism>
<dbReference type="RefSeq" id="WP_194110046.1">
    <property type="nucleotide sequence ID" value="NZ_JADFFL010000001.1"/>
</dbReference>
<gene>
    <name evidence="2" type="ORF">IRJ16_03100</name>
</gene>
<dbReference type="Pfam" id="PF02368">
    <property type="entry name" value="Big_2"/>
    <property type="match status" value="1"/>
</dbReference>
<dbReference type="Gene3D" id="2.60.40.1080">
    <property type="match status" value="1"/>
</dbReference>
<dbReference type="InterPro" id="IPR003343">
    <property type="entry name" value="Big_2"/>
</dbReference>
<sequence length="109" mass="11393">MKNGILGILILSCALIIGCTKEDGTEVVLKSISFKSDTLKVEAGRSVQLDPVFAPAVFSSIAVDWKSTDTSVASVTSDGYLAAKKTGKAWVSIKDKNSATGGKLCVIVQ</sequence>
<accession>A0A929PUK5</accession>
<dbReference type="SUPFAM" id="SSF49373">
    <property type="entry name" value="Invasin/intimin cell-adhesion fragments"/>
    <property type="match status" value="1"/>
</dbReference>
<dbReference type="AlphaFoldDB" id="A0A929PUK5"/>
<evidence type="ECO:0000259" key="1">
    <source>
        <dbReference type="Pfam" id="PF02368"/>
    </source>
</evidence>
<evidence type="ECO:0000313" key="2">
    <source>
        <dbReference type="EMBL" id="MBE9660858.1"/>
    </source>
</evidence>
<name>A0A929PUK5_9SPHI</name>
<proteinExistence type="predicted"/>